<evidence type="ECO:0000256" key="6">
    <source>
        <dbReference type="ARBA" id="ARBA00047475"/>
    </source>
</evidence>
<dbReference type="AlphaFoldDB" id="A0AAN5D849"/>
<keyword evidence="4" id="KW-0808">Transferase</keyword>
<feature type="signal peptide" evidence="7">
    <location>
        <begin position="1"/>
        <end position="17"/>
    </location>
</feature>
<evidence type="ECO:0000256" key="5">
    <source>
        <dbReference type="ARBA" id="ARBA00022729"/>
    </source>
</evidence>
<dbReference type="PANTHER" id="PTHR48043:SF23">
    <property type="entry name" value="UDP-GLUCURONOSYLTRANSFERASE"/>
    <property type="match status" value="1"/>
</dbReference>
<protein>
    <recommendedName>
        <fullName evidence="2">glucuronosyltransferase</fullName>
        <ecNumber evidence="2">2.4.1.17</ecNumber>
    </recommendedName>
</protein>
<keyword evidence="5 7" id="KW-0732">Signal</keyword>
<comment type="catalytic activity">
    <reaction evidence="6">
        <text>glucuronate acceptor + UDP-alpha-D-glucuronate = acceptor beta-D-glucuronoside + UDP + H(+)</text>
        <dbReference type="Rhea" id="RHEA:21032"/>
        <dbReference type="ChEBI" id="CHEBI:15378"/>
        <dbReference type="ChEBI" id="CHEBI:58052"/>
        <dbReference type="ChEBI" id="CHEBI:58223"/>
        <dbReference type="ChEBI" id="CHEBI:132367"/>
        <dbReference type="ChEBI" id="CHEBI:132368"/>
        <dbReference type="EC" id="2.4.1.17"/>
    </reaction>
</comment>
<dbReference type="SUPFAM" id="SSF53756">
    <property type="entry name" value="UDP-Glycosyltransferase/glycogen phosphorylase"/>
    <property type="match status" value="1"/>
</dbReference>
<evidence type="ECO:0000256" key="4">
    <source>
        <dbReference type="ARBA" id="ARBA00022679"/>
    </source>
</evidence>
<keyword evidence="9" id="KW-1185">Reference proteome</keyword>
<evidence type="ECO:0000256" key="3">
    <source>
        <dbReference type="ARBA" id="ARBA00022676"/>
    </source>
</evidence>
<proteinExistence type="inferred from homology"/>
<keyword evidence="3" id="KW-0328">Glycosyltransferase</keyword>
<evidence type="ECO:0000256" key="1">
    <source>
        <dbReference type="ARBA" id="ARBA00009995"/>
    </source>
</evidence>
<feature type="chain" id="PRO_5042921988" description="glucuronosyltransferase" evidence="7">
    <location>
        <begin position="18"/>
        <end position="378"/>
    </location>
</feature>
<comment type="similarity">
    <text evidence="1">Belongs to the UDP-glycosyltransferase family.</text>
</comment>
<accession>A0AAN5D849</accession>
<evidence type="ECO:0000256" key="7">
    <source>
        <dbReference type="SAM" id="SignalP"/>
    </source>
</evidence>
<dbReference type="InterPro" id="IPR050271">
    <property type="entry name" value="UDP-glycosyltransferase"/>
</dbReference>
<gene>
    <name evidence="8" type="ORF">PMAYCL1PPCAC_28773</name>
</gene>
<reference evidence="9" key="1">
    <citation type="submission" date="2022-10" db="EMBL/GenBank/DDBJ databases">
        <title>Genome assembly of Pristionchus species.</title>
        <authorList>
            <person name="Yoshida K."/>
            <person name="Sommer R.J."/>
        </authorList>
    </citation>
    <scope>NUCLEOTIDE SEQUENCE [LARGE SCALE GENOMIC DNA]</scope>
    <source>
        <strain evidence="9">RS5460</strain>
    </source>
</reference>
<dbReference type="Pfam" id="PF00201">
    <property type="entry name" value="UDPGT"/>
    <property type="match status" value="1"/>
</dbReference>
<dbReference type="Gene3D" id="3.40.50.2000">
    <property type="entry name" value="Glycogen Phosphorylase B"/>
    <property type="match status" value="2"/>
</dbReference>
<dbReference type="InterPro" id="IPR002213">
    <property type="entry name" value="UDP_glucos_trans"/>
</dbReference>
<name>A0AAN5D849_9BILA</name>
<organism evidence="8 9">
    <name type="scientific">Pristionchus mayeri</name>
    <dbReference type="NCBI Taxonomy" id="1317129"/>
    <lineage>
        <taxon>Eukaryota</taxon>
        <taxon>Metazoa</taxon>
        <taxon>Ecdysozoa</taxon>
        <taxon>Nematoda</taxon>
        <taxon>Chromadorea</taxon>
        <taxon>Rhabditida</taxon>
        <taxon>Rhabditina</taxon>
        <taxon>Diplogasteromorpha</taxon>
        <taxon>Diplogasteroidea</taxon>
        <taxon>Neodiplogasteridae</taxon>
        <taxon>Pristionchus</taxon>
    </lineage>
</organism>
<dbReference type="Proteomes" id="UP001328107">
    <property type="component" value="Unassembled WGS sequence"/>
</dbReference>
<evidence type="ECO:0000313" key="8">
    <source>
        <dbReference type="EMBL" id="GMR58578.1"/>
    </source>
</evidence>
<dbReference type="PANTHER" id="PTHR48043">
    <property type="entry name" value="EG:EG0003.4 PROTEIN-RELATED"/>
    <property type="match status" value="1"/>
</dbReference>
<sequence length="378" mass="42462">MLSTLPLFICFLPLCNALKILSYNPVYGRSHLTFMHSLHEALIDAGHQVYSITPIIDGRLERESTRATEIVIPQSPYSISFESKFEEEMVREVWISDRLIDALASVSRQVASWQAQCNFTLSFPGLLEQLEKEKFDAALSEPLCVCGFGIFEKLQIKNVAVVVSTASTEGFFGFTGAPSYPSYVPGQIGRYSDRMTFSERLRNGFGAAMIYLFGSQMQGPFDSMFQNAYGPDFPTTSQMLAKSSFVFVNSEPLIDFPRVITHKIIDIGGITLASGHKAINETWSSILDLRPKTVLISFGSVAKSKFMPENYKAVIKQTIQKFPDVTFFWKYERPEDKVSEGIANLIESTWVPQNDILRKRQLNIRNGLATTVGKYTSK</sequence>
<dbReference type="GO" id="GO:0015020">
    <property type="term" value="F:glucuronosyltransferase activity"/>
    <property type="evidence" value="ECO:0007669"/>
    <property type="project" value="UniProtKB-EC"/>
</dbReference>
<dbReference type="EMBL" id="BTRK01000006">
    <property type="protein sequence ID" value="GMR58578.1"/>
    <property type="molecule type" value="Genomic_DNA"/>
</dbReference>
<dbReference type="EC" id="2.4.1.17" evidence="2"/>
<comment type="caution">
    <text evidence="8">The sequence shown here is derived from an EMBL/GenBank/DDBJ whole genome shotgun (WGS) entry which is preliminary data.</text>
</comment>
<evidence type="ECO:0000256" key="2">
    <source>
        <dbReference type="ARBA" id="ARBA00012544"/>
    </source>
</evidence>
<evidence type="ECO:0000313" key="9">
    <source>
        <dbReference type="Proteomes" id="UP001328107"/>
    </source>
</evidence>